<dbReference type="PROSITE" id="PS50801">
    <property type="entry name" value="STAS"/>
    <property type="match status" value="1"/>
</dbReference>
<dbReference type="InterPro" id="IPR014237">
    <property type="entry name" value="Anti-sigma_F_ant"/>
</dbReference>
<dbReference type="Pfam" id="PF01740">
    <property type="entry name" value="STAS"/>
    <property type="match status" value="1"/>
</dbReference>
<dbReference type="AlphaFoldDB" id="A0A3Q9HP78"/>
<feature type="domain" description="STAS" evidence="7">
    <location>
        <begin position="1"/>
        <end position="112"/>
    </location>
</feature>
<evidence type="ECO:0000256" key="2">
    <source>
        <dbReference type="ARBA" id="ARBA00009013"/>
    </source>
</evidence>
<dbReference type="InterPro" id="IPR003658">
    <property type="entry name" value="Anti-sigma_ant"/>
</dbReference>
<evidence type="ECO:0000256" key="1">
    <source>
        <dbReference type="ARBA" id="ARBA00001976"/>
    </source>
</evidence>
<dbReference type="NCBIfam" id="TIGR00377">
    <property type="entry name" value="ant_ant_sig"/>
    <property type="match status" value="1"/>
</dbReference>
<evidence type="ECO:0000256" key="5">
    <source>
        <dbReference type="ARBA" id="ARBA00022969"/>
    </source>
</evidence>
<comment type="similarity">
    <text evidence="2 6">Belongs to the anti-sigma-factor antagonist family.</text>
</comment>
<dbReference type="SUPFAM" id="SSF52091">
    <property type="entry name" value="SpoIIaa-like"/>
    <property type="match status" value="1"/>
</dbReference>
<dbReference type="Proteomes" id="UP000267250">
    <property type="component" value="Chromosome"/>
</dbReference>
<dbReference type="GO" id="GO:0030435">
    <property type="term" value="P:sporulation resulting in formation of a cellular spore"/>
    <property type="evidence" value="ECO:0007669"/>
    <property type="project" value="UniProtKB-KW"/>
</dbReference>
<dbReference type="InterPro" id="IPR002645">
    <property type="entry name" value="STAS_dom"/>
</dbReference>
<dbReference type="Gene3D" id="3.30.750.24">
    <property type="entry name" value="STAS domain"/>
    <property type="match status" value="1"/>
</dbReference>
<dbReference type="InterPro" id="IPR036513">
    <property type="entry name" value="STAS_dom_sf"/>
</dbReference>
<proteinExistence type="inferred from homology"/>
<dbReference type="KEGG" id="aft:BBF96_02110"/>
<keyword evidence="9" id="KW-1185">Reference proteome</keyword>
<evidence type="ECO:0000259" key="7">
    <source>
        <dbReference type="PROSITE" id="PS50801"/>
    </source>
</evidence>
<dbReference type="RefSeq" id="WP_127015627.1">
    <property type="nucleotide sequence ID" value="NZ_CP016379.1"/>
</dbReference>
<evidence type="ECO:0000256" key="6">
    <source>
        <dbReference type="RuleBase" id="RU003749"/>
    </source>
</evidence>
<dbReference type="EMBL" id="CP016379">
    <property type="protein sequence ID" value="AZR72293.1"/>
    <property type="molecule type" value="Genomic_DNA"/>
</dbReference>
<name>A0A3Q9HP78_9FIRM</name>
<evidence type="ECO:0000313" key="9">
    <source>
        <dbReference type="Proteomes" id="UP000267250"/>
    </source>
</evidence>
<dbReference type="OrthoDB" id="9796601at2"/>
<reference evidence="8 9" key="1">
    <citation type="submission" date="2016-07" db="EMBL/GenBank/DDBJ databases">
        <title>Genome and transcriptome analysis of iron-reducing fermentative bacteria Anoxybacter fermentans.</title>
        <authorList>
            <person name="Zeng X."/>
            <person name="Shao Z."/>
        </authorList>
    </citation>
    <scope>NUCLEOTIDE SEQUENCE [LARGE SCALE GENOMIC DNA]</scope>
    <source>
        <strain evidence="8 9">DY22613</strain>
    </source>
</reference>
<protein>
    <recommendedName>
        <fullName evidence="3 6">Anti-sigma F factor antagonist</fullName>
    </recommendedName>
    <alternativeName>
        <fullName evidence="6">Stage II sporulation protein</fullName>
    </alternativeName>
</protein>
<gene>
    <name evidence="8" type="ORF">BBF96_02110</name>
</gene>
<accession>A0A3Q9HP78</accession>
<dbReference type="GO" id="GO:0043856">
    <property type="term" value="F:anti-sigma factor antagonist activity"/>
    <property type="evidence" value="ECO:0007669"/>
    <property type="project" value="InterPro"/>
</dbReference>
<evidence type="ECO:0000313" key="8">
    <source>
        <dbReference type="EMBL" id="AZR72293.1"/>
    </source>
</evidence>
<dbReference type="CDD" id="cd07043">
    <property type="entry name" value="STAS_anti-anti-sigma_factors"/>
    <property type="match status" value="1"/>
</dbReference>
<keyword evidence="4" id="KW-0597">Phosphoprotein</keyword>
<evidence type="ECO:0000256" key="3">
    <source>
        <dbReference type="ARBA" id="ARBA00020784"/>
    </source>
</evidence>
<dbReference type="PANTHER" id="PTHR33495:SF2">
    <property type="entry name" value="ANTI-SIGMA FACTOR ANTAGONIST TM_1081-RELATED"/>
    <property type="match status" value="1"/>
</dbReference>
<dbReference type="NCBIfam" id="TIGR02886">
    <property type="entry name" value="spore_II_AA"/>
    <property type="match status" value="1"/>
</dbReference>
<sequence>MELHIKKKKDTLIVQIKGELDLHTADDLRQGIDQYLQKYPSLKNLILDLKGIEFIDSSGLGVILGRYKTIKQRGGNLAAVAVSPRVRRIFELSGMLKIIRIYENKAEAETAFDLL</sequence>
<keyword evidence="5" id="KW-0749">Sporulation</keyword>
<dbReference type="PANTHER" id="PTHR33495">
    <property type="entry name" value="ANTI-SIGMA FACTOR ANTAGONIST TM_1081-RELATED-RELATED"/>
    <property type="match status" value="1"/>
</dbReference>
<evidence type="ECO:0000256" key="4">
    <source>
        <dbReference type="ARBA" id="ARBA00022553"/>
    </source>
</evidence>
<comment type="function">
    <text evidence="1">In the phosphorylated form it could act as an anti-anti-sigma factor that counteracts SpoIIAB and thus releases sigma f from inhibition.</text>
</comment>
<dbReference type="GO" id="GO:0045152">
    <property type="term" value="F:antisigma factor binding"/>
    <property type="evidence" value="ECO:0007669"/>
    <property type="project" value="InterPro"/>
</dbReference>
<organism evidence="8 9">
    <name type="scientific">Anoxybacter fermentans</name>
    <dbReference type="NCBI Taxonomy" id="1323375"/>
    <lineage>
        <taxon>Bacteria</taxon>
        <taxon>Bacillati</taxon>
        <taxon>Bacillota</taxon>
        <taxon>Clostridia</taxon>
        <taxon>Halanaerobiales</taxon>
        <taxon>Anoxybacter</taxon>
    </lineage>
</organism>